<evidence type="ECO:0000313" key="2">
    <source>
        <dbReference type="EMBL" id="CAA9228531.1"/>
    </source>
</evidence>
<feature type="region of interest" description="Disordered" evidence="1">
    <location>
        <begin position="1"/>
        <end position="71"/>
    </location>
</feature>
<sequence length="71" mass="7423">MARSYPGARRDLHTRPHQTPHGGHCADLAPRCEVGPETAGTPGPAGTLGRCRPVSSAVPHWPPPCSVPRPG</sequence>
<proteinExistence type="predicted"/>
<accession>A0A6J4HNQ9</accession>
<dbReference type="EMBL" id="CADCTI010000087">
    <property type="protein sequence ID" value="CAA9228531.1"/>
    <property type="molecule type" value="Genomic_DNA"/>
</dbReference>
<name>A0A6J4HNQ9_9ACTN</name>
<protein>
    <submittedName>
        <fullName evidence="2">Uncharacterized protein</fullName>
    </submittedName>
</protein>
<dbReference type="AlphaFoldDB" id="A0A6J4HNQ9"/>
<feature type="compositionally biased region" description="Pro residues" evidence="1">
    <location>
        <begin position="60"/>
        <end position="71"/>
    </location>
</feature>
<gene>
    <name evidence="2" type="ORF">AVDCRST_MAG57-1033</name>
</gene>
<reference evidence="2" key="1">
    <citation type="submission" date="2020-02" db="EMBL/GenBank/DDBJ databases">
        <authorList>
            <person name="Meier V. D."/>
        </authorList>
    </citation>
    <scope>NUCLEOTIDE SEQUENCE</scope>
    <source>
        <strain evidence="2">AVDCRST_MAG57</strain>
    </source>
</reference>
<organism evidence="2">
    <name type="scientific">uncultured Blastococcus sp</name>
    <dbReference type="NCBI Taxonomy" id="217144"/>
    <lineage>
        <taxon>Bacteria</taxon>
        <taxon>Bacillati</taxon>
        <taxon>Actinomycetota</taxon>
        <taxon>Actinomycetes</taxon>
        <taxon>Geodermatophilales</taxon>
        <taxon>Geodermatophilaceae</taxon>
        <taxon>Blastococcus</taxon>
        <taxon>environmental samples</taxon>
    </lineage>
</organism>
<feature type="compositionally biased region" description="Low complexity" evidence="1">
    <location>
        <begin position="35"/>
        <end position="49"/>
    </location>
</feature>
<evidence type="ECO:0000256" key="1">
    <source>
        <dbReference type="SAM" id="MobiDB-lite"/>
    </source>
</evidence>